<organism evidence="2 3">
    <name type="scientific">Anaerocolumna sedimenticola</name>
    <dbReference type="NCBI Taxonomy" id="2696063"/>
    <lineage>
        <taxon>Bacteria</taxon>
        <taxon>Bacillati</taxon>
        <taxon>Bacillota</taxon>
        <taxon>Clostridia</taxon>
        <taxon>Lachnospirales</taxon>
        <taxon>Lachnospiraceae</taxon>
        <taxon>Anaerocolumna</taxon>
    </lineage>
</organism>
<protein>
    <submittedName>
        <fullName evidence="2">GNAT family N-acetyltransferase</fullName>
    </submittedName>
</protein>
<dbReference type="InterPro" id="IPR000182">
    <property type="entry name" value="GNAT_dom"/>
</dbReference>
<proteinExistence type="predicted"/>
<dbReference type="PROSITE" id="PS51186">
    <property type="entry name" value="GNAT"/>
    <property type="match status" value="1"/>
</dbReference>
<evidence type="ECO:0000313" key="2">
    <source>
        <dbReference type="EMBL" id="QHQ60290.1"/>
    </source>
</evidence>
<evidence type="ECO:0000259" key="1">
    <source>
        <dbReference type="PROSITE" id="PS51186"/>
    </source>
</evidence>
<name>A0A6P1TGG2_9FIRM</name>
<dbReference type="Proteomes" id="UP000464314">
    <property type="component" value="Chromosome"/>
</dbReference>
<dbReference type="RefSeq" id="WP_161837126.1">
    <property type="nucleotide sequence ID" value="NZ_CP048000.1"/>
</dbReference>
<dbReference type="InterPro" id="IPR039143">
    <property type="entry name" value="GNPNAT1-like"/>
</dbReference>
<sequence>MVQGKYLYYGDDLSEVFNIRRKVFVEEQGVSEDEEFDEYDDLSIHALVYDNSESKKPVATGRVYNDGINYRVGRIAVLKEERGKYYGDFIVRLLVNKAFLSGANEVIINAQVNAIPFYEKIGFKTYGDVFQEAGIDHIAMKVLLNSICKKCDKK</sequence>
<dbReference type="PANTHER" id="PTHR13355">
    <property type="entry name" value="GLUCOSAMINE 6-PHOSPHATE N-ACETYLTRANSFERASE"/>
    <property type="match status" value="1"/>
</dbReference>
<accession>A0A6P1TGG2</accession>
<keyword evidence="3" id="KW-1185">Reference proteome</keyword>
<dbReference type="SUPFAM" id="SSF55729">
    <property type="entry name" value="Acyl-CoA N-acyltransferases (Nat)"/>
    <property type="match status" value="1"/>
</dbReference>
<dbReference type="GO" id="GO:0004343">
    <property type="term" value="F:glucosamine 6-phosphate N-acetyltransferase activity"/>
    <property type="evidence" value="ECO:0007669"/>
    <property type="project" value="TreeGrafter"/>
</dbReference>
<dbReference type="AlphaFoldDB" id="A0A6P1TGG2"/>
<dbReference type="EMBL" id="CP048000">
    <property type="protein sequence ID" value="QHQ60290.1"/>
    <property type="molecule type" value="Genomic_DNA"/>
</dbReference>
<dbReference type="KEGG" id="anr:Ana3638_05480"/>
<gene>
    <name evidence="2" type="ORF">Ana3638_05480</name>
</gene>
<dbReference type="InterPro" id="IPR016181">
    <property type="entry name" value="Acyl_CoA_acyltransferase"/>
</dbReference>
<reference evidence="2 3" key="1">
    <citation type="submission" date="2020-01" db="EMBL/GenBank/DDBJ databases">
        <title>Genome analysis of Anaerocolumna sp. CBA3638.</title>
        <authorList>
            <person name="Kim J."/>
            <person name="Roh S.W."/>
        </authorList>
    </citation>
    <scope>NUCLEOTIDE SEQUENCE [LARGE SCALE GENOMIC DNA]</scope>
    <source>
        <strain evidence="2 3">CBA3638</strain>
    </source>
</reference>
<dbReference type="PANTHER" id="PTHR13355:SF11">
    <property type="entry name" value="GLUCOSAMINE 6-PHOSPHATE N-ACETYLTRANSFERASE"/>
    <property type="match status" value="1"/>
</dbReference>
<dbReference type="Pfam" id="PF13673">
    <property type="entry name" value="Acetyltransf_10"/>
    <property type="match status" value="1"/>
</dbReference>
<feature type="domain" description="N-acetyltransferase" evidence="1">
    <location>
        <begin position="4"/>
        <end position="145"/>
    </location>
</feature>
<evidence type="ECO:0000313" key="3">
    <source>
        <dbReference type="Proteomes" id="UP000464314"/>
    </source>
</evidence>
<keyword evidence="2" id="KW-0808">Transferase</keyword>
<dbReference type="Gene3D" id="3.40.630.30">
    <property type="match status" value="1"/>
</dbReference>